<keyword evidence="8" id="KW-1185">Reference proteome</keyword>
<dbReference type="OrthoDB" id="7852837at2"/>
<sequence>MINRANRIRWAVLVAACLFLFWLLLSGGDGAAYAAVAAVVGGLVSAWLAPGTLHRPRPLAVGRFLALFVRQSLVGGADVAWRALHPRMPLEPSWAEYPVSLRTPAGQALFMITVSLTPGTLCADVRNGVMRVHSLTPDRDAGLPGVERAVAAIFGEESAQVPE</sequence>
<proteinExistence type="inferred from homology"/>
<comment type="subcellular location">
    <subcellularLocation>
        <location evidence="1">Cell membrane</location>
        <topology evidence="1">Multi-pass membrane protein</topology>
    </subcellularLocation>
</comment>
<keyword evidence="6" id="KW-0472">Membrane</keyword>
<comment type="similarity">
    <text evidence="2">Belongs to the CPA3 antiporters (TC 2.A.63) subunit E family.</text>
</comment>
<keyword evidence="5" id="KW-1133">Transmembrane helix</keyword>
<dbReference type="PANTHER" id="PTHR34584:SF1">
    <property type="entry name" value="NA(+)_H(+) ANTIPORTER SUBUNIT E1"/>
    <property type="match status" value="1"/>
</dbReference>
<dbReference type="STRING" id="406100.SAMN04488052_101148"/>
<evidence type="ECO:0000256" key="1">
    <source>
        <dbReference type="ARBA" id="ARBA00004651"/>
    </source>
</evidence>
<dbReference type="Pfam" id="PF01899">
    <property type="entry name" value="MNHE"/>
    <property type="match status" value="1"/>
</dbReference>
<accession>A0A1H8PTX8</accession>
<dbReference type="AlphaFoldDB" id="A0A1H8PTX8"/>
<keyword evidence="4" id="KW-0812">Transmembrane</keyword>
<dbReference type="EMBL" id="FOEG01000001">
    <property type="protein sequence ID" value="SEO45226.1"/>
    <property type="molecule type" value="Genomic_DNA"/>
</dbReference>
<evidence type="ECO:0000256" key="6">
    <source>
        <dbReference type="ARBA" id="ARBA00023136"/>
    </source>
</evidence>
<evidence type="ECO:0000256" key="4">
    <source>
        <dbReference type="ARBA" id="ARBA00022692"/>
    </source>
</evidence>
<evidence type="ECO:0000256" key="5">
    <source>
        <dbReference type="ARBA" id="ARBA00022989"/>
    </source>
</evidence>
<name>A0A1H8PTX8_9GAMM</name>
<organism evidence="7 8">
    <name type="scientific">Aquisalimonas asiatica</name>
    <dbReference type="NCBI Taxonomy" id="406100"/>
    <lineage>
        <taxon>Bacteria</taxon>
        <taxon>Pseudomonadati</taxon>
        <taxon>Pseudomonadota</taxon>
        <taxon>Gammaproteobacteria</taxon>
        <taxon>Chromatiales</taxon>
        <taxon>Ectothiorhodospiraceae</taxon>
        <taxon>Aquisalimonas</taxon>
    </lineage>
</organism>
<dbReference type="GO" id="GO:0008324">
    <property type="term" value="F:monoatomic cation transmembrane transporter activity"/>
    <property type="evidence" value="ECO:0007669"/>
    <property type="project" value="InterPro"/>
</dbReference>
<dbReference type="GO" id="GO:0005886">
    <property type="term" value="C:plasma membrane"/>
    <property type="evidence" value="ECO:0007669"/>
    <property type="project" value="UniProtKB-SubCell"/>
</dbReference>
<protein>
    <submittedName>
        <fullName evidence="7">Multisubunit sodium/proton antiporter, MrpE subunit</fullName>
    </submittedName>
</protein>
<dbReference type="RefSeq" id="WP_091639066.1">
    <property type="nucleotide sequence ID" value="NZ_FOEG01000001.1"/>
</dbReference>
<evidence type="ECO:0000313" key="7">
    <source>
        <dbReference type="EMBL" id="SEO45226.1"/>
    </source>
</evidence>
<reference evidence="7 8" key="1">
    <citation type="submission" date="2016-10" db="EMBL/GenBank/DDBJ databases">
        <authorList>
            <person name="de Groot N.N."/>
        </authorList>
    </citation>
    <scope>NUCLEOTIDE SEQUENCE [LARGE SCALE GENOMIC DNA]</scope>
    <source>
        <strain evidence="7 8">CGMCC 1.6291</strain>
    </source>
</reference>
<gene>
    <name evidence="7" type="ORF">SAMN04488052_101148</name>
</gene>
<dbReference type="InterPro" id="IPR002758">
    <property type="entry name" value="Cation_antiport_E"/>
</dbReference>
<dbReference type="Proteomes" id="UP000199657">
    <property type="component" value="Unassembled WGS sequence"/>
</dbReference>
<evidence type="ECO:0000256" key="3">
    <source>
        <dbReference type="ARBA" id="ARBA00022475"/>
    </source>
</evidence>
<evidence type="ECO:0000313" key="8">
    <source>
        <dbReference type="Proteomes" id="UP000199657"/>
    </source>
</evidence>
<keyword evidence="3" id="KW-1003">Cell membrane</keyword>
<evidence type="ECO:0000256" key="2">
    <source>
        <dbReference type="ARBA" id="ARBA00006228"/>
    </source>
</evidence>
<dbReference type="PANTHER" id="PTHR34584">
    <property type="entry name" value="NA(+)/H(+) ANTIPORTER SUBUNIT E1"/>
    <property type="match status" value="1"/>
</dbReference>